<gene>
    <name evidence="1" type="ORF">CFOLD11_16930</name>
</gene>
<reference evidence="1" key="1">
    <citation type="journal article" date="2023" name="Int. J. Syst. Evol. Microbiol.">
        <title>&lt;i&gt;Clostridium folliculivorans&lt;/i&gt; sp. nov., isolated from soil samples of an organic paddy in Japan.</title>
        <authorList>
            <person name="Tazawa J."/>
            <person name="Kobayashi H."/>
            <person name="Tanizawa Y."/>
            <person name="Uchino A."/>
            <person name="Tanaka F."/>
            <person name="Urashima Y."/>
            <person name="Miura S."/>
            <person name="Sakamoto M."/>
            <person name="Ohkuma M."/>
            <person name="Tohno M."/>
        </authorList>
    </citation>
    <scope>NUCLEOTIDE SEQUENCE</scope>
    <source>
        <strain evidence="1">D1-1</strain>
    </source>
</reference>
<dbReference type="Proteomes" id="UP001057868">
    <property type="component" value="Unassembled WGS sequence"/>
</dbReference>
<dbReference type="EMBL" id="BQXY01000002">
    <property type="protein sequence ID" value="GKU24867.1"/>
    <property type="molecule type" value="Genomic_DNA"/>
</dbReference>
<proteinExistence type="predicted"/>
<keyword evidence="2" id="KW-1185">Reference proteome</keyword>
<name>A0A9W5Y1N9_9CLOT</name>
<evidence type="ECO:0000313" key="1">
    <source>
        <dbReference type="EMBL" id="GKU24867.1"/>
    </source>
</evidence>
<organism evidence="1 2">
    <name type="scientific">Clostridium folliculivorans</name>
    <dbReference type="NCBI Taxonomy" id="2886038"/>
    <lineage>
        <taxon>Bacteria</taxon>
        <taxon>Bacillati</taxon>
        <taxon>Bacillota</taxon>
        <taxon>Clostridia</taxon>
        <taxon>Eubacteriales</taxon>
        <taxon>Clostridiaceae</taxon>
        <taxon>Clostridium</taxon>
    </lineage>
</organism>
<comment type="caution">
    <text evidence="1">The sequence shown here is derived from an EMBL/GenBank/DDBJ whole genome shotgun (WGS) entry which is preliminary data.</text>
</comment>
<accession>A0A9W5Y1N9</accession>
<protein>
    <submittedName>
        <fullName evidence="1">Uncharacterized protein</fullName>
    </submittedName>
</protein>
<dbReference type="AlphaFoldDB" id="A0A9W5Y1N9"/>
<sequence length="64" mass="7539">MLNLDNIGKAYEKIKISRNKIITVGINKNKKLLFIKHNFISSSRMKVVKRNKIHNFIEEKKLSL</sequence>
<evidence type="ECO:0000313" key="2">
    <source>
        <dbReference type="Proteomes" id="UP001057868"/>
    </source>
</evidence>